<dbReference type="InterPro" id="IPR020846">
    <property type="entry name" value="MFS_dom"/>
</dbReference>
<dbReference type="InterPro" id="IPR003663">
    <property type="entry name" value="Sugar/inositol_transpt"/>
</dbReference>
<feature type="transmembrane region" description="Helical" evidence="6">
    <location>
        <begin position="291"/>
        <end position="313"/>
    </location>
</feature>
<keyword evidence="3 6" id="KW-1133">Transmembrane helix</keyword>
<keyword evidence="2 6" id="KW-0812">Transmembrane</keyword>
<dbReference type="InterPro" id="IPR050549">
    <property type="entry name" value="MFS_Trehalose_Transporter"/>
</dbReference>
<evidence type="ECO:0000256" key="2">
    <source>
        <dbReference type="ARBA" id="ARBA00022692"/>
    </source>
</evidence>
<evidence type="ECO:0000313" key="8">
    <source>
        <dbReference type="EMBL" id="CAL8101451.1"/>
    </source>
</evidence>
<dbReference type="Gene3D" id="1.20.1250.20">
    <property type="entry name" value="MFS general substrate transporter like domains"/>
    <property type="match status" value="1"/>
</dbReference>
<evidence type="ECO:0000256" key="1">
    <source>
        <dbReference type="ARBA" id="ARBA00004141"/>
    </source>
</evidence>
<organism evidence="8 9">
    <name type="scientific">Orchesella dallaii</name>
    <dbReference type="NCBI Taxonomy" id="48710"/>
    <lineage>
        <taxon>Eukaryota</taxon>
        <taxon>Metazoa</taxon>
        <taxon>Ecdysozoa</taxon>
        <taxon>Arthropoda</taxon>
        <taxon>Hexapoda</taxon>
        <taxon>Collembola</taxon>
        <taxon>Entomobryomorpha</taxon>
        <taxon>Entomobryoidea</taxon>
        <taxon>Orchesellidae</taxon>
        <taxon>Orchesellinae</taxon>
        <taxon>Orchesella</taxon>
    </lineage>
</organism>
<dbReference type="PRINTS" id="PR00171">
    <property type="entry name" value="SUGRTRNSPORT"/>
</dbReference>
<keyword evidence="5" id="KW-0813">Transport</keyword>
<dbReference type="PROSITE" id="PS50850">
    <property type="entry name" value="MFS"/>
    <property type="match status" value="1"/>
</dbReference>
<dbReference type="InterPro" id="IPR036259">
    <property type="entry name" value="MFS_trans_sf"/>
</dbReference>
<evidence type="ECO:0000256" key="4">
    <source>
        <dbReference type="ARBA" id="ARBA00023136"/>
    </source>
</evidence>
<gene>
    <name evidence="8" type="ORF">ODALV1_LOCUS10846</name>
</gene>
<evidence type="ECO:0000256" key="5">
    <source>
        <dbReference type="RuleBase" id="RU003346"/>
    </source>
</evidence>
<protein>
    <recommendedName>
        <fullName evidence="7">Major facilitator superfamily (MFS) profile domain-containing protein</fullName>
    </recommendedName>
</protein>
<accession>A0ABP1QHR1</accession>
<proteinExistence type="inferred from homology"/>
<feature type="transmembrane region" description="Helical" evidence="6">
    <location>
        <begin position="89"/>
        <end position="107"/>
    </location>
</feature>
<dbReference type="Proteomes" id="UP001642540">
    <property type="component" value="Unassembled WGS sequence"/>
</dbReference>
<evidence type="ECO:0000259" key="7">
    <source>
        <dbReference type="PROSITE" id="PS50850"/>
    </source>
</evidence>
<comment type="subcellular location">
    <subcellularLocation>
        <location evidence="1">Membrane</location>
        <topology evidence="1">Multi-pass membrane protein</topology>
    </subcellularLocation>
</comment>
<sequence>MEEFEREVFIPSKKTQVLTSIVLGFAAYSVGTVVAWTAPAIPDLEATEHFGVLTVSDKSWIASIVTLAALIAGPITGFAIDKIGRRKTAIAIGYPFFVSWLMVAFAPNVPILIFARFALGLCVGASSLTVPVFIAEITDETVRGALCNLFPLGITFGIMNTYIFGSFMTWFQLTIVNAAVTFVYLVLAHKLPESPVFLISKGQYEKARLSLKWLRGAMLSDQIEPEIQQLRRAIDEKREVRLSAKEFFSPPVLKPNIICVSLMFFQQMSGINAVIFYTVEIFETSGSNINPNLSSVIVGLVLMISVIISILLIDRAGRKILLIVSDIGMSIALFGLGLYFYLKDEGSDPSLVESLTWLPLASLMLFVTSFNFGFGTVPWLYNGELLPSHVKGLGSGIAVAHNWLIAFLVTKSFEDFIFYMGKYGCYWMFSIVCAVGTVFCVLFVPETKGKTLEEIQNIFRG</sequence>
<dbReference type="EMBL" id="CAXLJM020000033">
    <property type="protein sequence ID" value="CAL8101451.1"/>
    <property type="molecule type" value="Genomic_DNA"/>
</dbReference>
<feature type="domain" description="Major facilitator superfamily (MFS) profile" evidence="7">
    <location>
        <begin position="17"/>
        <end position="448"/>
    </location>
</feature>
<dbReference type="CDD" id="cd17358">
    <property type="entry name" value="MFS_GLUT6_8_Class3_like"/>
    <property type="match status" value="1"/>
</dbReference>
<evidence type="ECO:0000256" key="3">
    <source>
        <dbReference type="ARBA" id="ARBA00022989"/>
    </source>
</evidence>
<feature type="transmembrane region" description="Helical" evidence="6">
    <location>
        <begin position="393"/>
        <end position="413"/>
    </location>
</feature>
<dbReference type="SUPFAM" id="SSF103473">
    <property type="entry name" value="MFS general substrate transporter"/>
    <property type="match status" value="1"/>
</dbReference>
<feature type="transmembrane region" description="Helical" evidence="6">
    <location>
        <begin position="170"/>
        <end position="187"/>
    </location>
</feature>
<dbReference type="InterPro" id="IPR044775">
    <property type="entry name" value="MFS_ERD6/Tret1-like"/>
</dbReference>
<dbReference type="NCBIfam" id="TIGR00879">
    <property type="entry name" value="SP"/>
    <property type="match status" value="1"/>
</dbReference>
<feature type="transmembrane region" description="Helical" evidence="6">
    <location>
        <begin position="146"/>
        <end position="164"/>
    </location>
</feature>
<name>A0ABP1QHR1_9HEXA</name>
<feature type="transmembrane region" description="Helical" evidence="6">
    <location>
        <begin position="425"/>
        <end position="444"/>
    </location>
</feature>
<comment type="caution">
    <text evidence="8">The sequence shown here is derived from an EMBL/GenBank/DDBJ whole genome shotgun (WGS) entry which is preliminary data.</text>
</comment>
<evidence type="ECO:0000313" key="9">
    <source>
        <dbReference type="Proteomes" id="UP001642540"/>
    </source>
</evidence>
<dbReference type="PROSITE" id="PS00216">
    <property type="entry name" value="SUGAR_TRANSPORT_1"/>
    <property type="match status" value="2"/>
</dbReference>
<dbReference type="PANTHER" id="PTHR48021:SF1">
    <property type="entry name" value="GH07001P-RELATED"/>
    <property type="match status" value="1"/>
</dbReference>
<dbReference type="InterPro" id="IPR005829">
    <property type="entry name" value="Sugar_transporter_CS"/>
</dbReference>
<dbReference type="Pfam" id="PF00083">
    <property type="entry name" value="Sugar_tr"/>
    <property type="match status" value="1"/>
</dbReference>
<feature type="transmembrane region" description="Helical" evidence="6">
    <location>
        <begin position="320"/>
        <end position="342"/>
    </location>
</feature>
<feature type="transmembrane region" description="Helical" evidence="6">
    <location>
        <begin position="61"/>
        <end position="80"/>
    </location>
</feature>
<feature type="transmembrane region" description="Helical" evidence="6">
    <location>
        <begin position="21"/>
        <end position="41"/>
    </location>
</feature>
<feature type="transmembrane region" description="Helical" evidence="6">
    <location>
        <begin position="113"/>
        <end position="134"/>
    </location>
</feature>
<comment type="similarity">
    <text evidence="5">Belongs to the major facilitator superfamily. Sugar transporter (TC 2.A.1.1) family.</text>
</comment>
<keyword evidence="9" id="KW-1185">Reference proteome</keyword>
<dbReference type="InterPro" id="IPR005828">
    <property type="entry name" value="MFS_sugar_transport-like"/>
</dbReference>
<evidence type="ECO:0000256" key="6">
    <source>
        <dbReference type="SAM" id="Phobius"/>
    </source>
</evidence>
<feature type="transmembrane region" description="Helical" evidence="6">
    <location>
        <begin position="257"/>
        <end position="279"/>
    </location>
</feature>
<reference evidence="8 9" key="1">
    <citation type="submission" date="2024-08" db="EMBL/GenBank/DDBJ databases">
        <authorList>
            <person name="Cucini C."/>
            <person name="Frati F."/>
        </authorList>
    </citation>
    <scope>NUCLEOTIDE SEQUENCE [LARGE SCALE GENOMIC DNA]</scope>
</reference>
<feature type="transmembrane region" description="Helical" evidence="6">
    <location>
        <begin position="357"/>
        <end position="381"/>
    </location>
</feature>
<dbReference type="PANTHER" id="PTHR48021">
    <property type="match status" value="1"/>
</dbReference>
<keyword evidence="4 6" id="KW-0472">Membrane</keyword>